<reference evidence="2 3" key="1">
    <citation type="journal article" date="2015" name="Nature">
        <title>rRNA introns, odd ribosomes, and small enigmatic genomes across a large radiation of phyla.</title>
        <authorList>
            <person name="Brown C.T."/>
            <person name="Hug L.A."/>
            <person name="Thomas B.C."/>
            <person name="Sharon I."/>
            <person name="Castelle C.J."/>
            <person name="Singh A."/>
            <person name="Wilkins M.J."/>
            <person name="Williams K.H."/>
            <person name="Banfield J.F."/>
        </authorList>
    </citation>
    <scope>NUCLEOTIDE SEQUENCE [LARGE SCALE GENOMIC DNA]</scope>
</reference>
<evidence type="ECO:0000256" key="1">
    <source>
        <dbReference type="SAM" id="Phobius"/>
    </source>
</evidence>
<gene>
    <name evidence="2" type="ORF">UR38_C0007G0046</name>
</gene>
<sequence>MAKIKTLVVPFLITVIVLSFYFIYPTKKLYSANFTSASATLSNARFSYKAGVTSGTTGTSVVNIDGSGNADNDTDHLFPKDTICISNATEDGCTGSTTYVVSSIVDTDTFNTTTPLGATLLSTDYVIATQSGSLAISFTTATEVPIGGTLLITIPAAISGSGNANDGIPDTAATTGDNGFDLSTIATGDVSVSDITGCTSAGWGSATITTGNGTSTDHTISFTRASATCAVSKAITVTIDNAPGIINPAPLTSHTQGQADAYQINIKTRDGGTNVLDQSDVTVAPVEGVLISATVDETLSFAVATRASGTTNCNILTSVTTTAMSVPWGTLSPTYASGTHNSAQQLTVSTNATAGYKVYAEENDQMGKNGVACSGAGAGESVDCIQDTACGGTPCTHVTAQDWGSDPSSYPGLGYSLEDASGTDAYFEYDDTGTFYAKQFADQEAVEVRSDAGAELMSNSGPVAGSSAYVCYRIDITATQPAGYYYNKVKYTAVPTF</sequence>
<dbReference type="EMBL" id="LBOZ01000007">
    <property type="protein sequence ID" value="KKP46918.1"/>
    <property type="molecule type" value="Genomic_DNA"/>
</dbReference>
<evidence type="ECO:0000313" key="3">
    <source>
        <dbReference type="Proteomes" id="UP000033995"/>
    </source>
</evidence>
<proteinExistence type="predicted"/>
<organism evidence="2 3">
    <name type="scientific">Candidatus Woesebacteria bacterium GW2011_GWA2_33_28</name>
    <dbReference type="NCBI Taxonomy" id="1618561"/>
    <lineage>
        <taxon>Bacteria</taxon>
        <taxon>Candidatus Woeseibacteriota</taxon>
    </lineage>
</organism>
<dbReference type="AlphaFoldDB" id="A0A0F9ZRQ4"/>
<name>A0A0F9ZRQ4_9BACT</name>
<protein>
    <submittedName>
        <fullName evidence="2">Uncharacterized protein</fullName>
    </submittedName>
</protein>
<keyword evidence="1" id="KW-1133">Transmembrane helix</keyword>
<dbReference type="Proteomes" id="UP000033995">
    <property type="component" value="Unassembled WGS sequence"/>
</dbReference>
<evidence type="ECO:0000313" key="2">
    <source>
        <dbReference type="EMBL" id="KKP46918.1"/>
    </source>
</evidence>
<accession>A0A0F9ZRQ4</accession>
<keyword evidence="1" id="KW-0472">Membrane</keyword>
<keyword evidence="1" id="KW-0812">Transmembrane</keyword>
<feature type="transmembrane region" description="Helical" evidence="1">
    <location>
        <begin position="7"/>
        <end position="24"/>
    </location>
</feature>
<comment type="caution">
    <text evidence="2">The sequence shown here is derived from an EMBL/GenBank/DDBJ whole genome shotgun (WGS) entry which is preliminary data.</text>
</comment>